<dbReference type="AlphaFoldDB" id="A0A5J5BQR9"/>
<accession>A0A5J5BQR9</accession>
<protein>
    <submittedName>
        <fullName evidence="2">Uncharacterized protein</fullName>
    </submittedName>
</protein>
<dbReference type="EMBL" id="CM018034">
    <property type="protein sequence ID" value="KAA8543541.1"/>
    <property type="molecule type" value="Genomic_DNA"/>
</dbReference>
<evidence type="ECO:0000256" key="1">
    <source>
        <dbReference type="SAM" id="Phobius"/>
    </source>
</evidence>
<dbReference type="Proteomes" id="UP000325577">
    <property type="component" value="Linkage Group LG11"/>
</dbReference>
<gene>
    <name evidence="2" type="ORF">F0562_021713</name>
</gene>
<reference evidence="2 3" key="1">
    <citation type="submission" date="2019-09" db="EMBL/GenBank/DDBJ databases">
        <title>A chromosome-level genome assembly of the Chinese tupelo Nyssa sinensis.</title>
        <authorList>
            <person name="Yang X."/>
            <person name="Kang M."/>
            <person name="Yang Y."/>
            <person name="Xiong H."/>
            <person name="Wang M."/>
            <person name="Zhang Z."/>
            <person name="Wang Z."/>
            <person name="Wu H."/>
            <person name="Ma T."/>
            <person name="Liu J."/>
            <person name="Xi Z."/>
        </authorList>
    </citation>
    <scope>NUCLEOTIDE SEQUENCE [LARGE SCALE GENOMIC DNA]</scope>
    <source>
        <strain evidence="2">J267</strain>
        <tissue evidence="2">Leaf</tissue>
    </source>
</reference>
<proteinExistence type="predicted"/>
<keyword evidence="1" id="KW-0812">Transmembrane</keyword>
<sequence>MSIMDISSFHLYLHNSEVQKAMPSLSFDNFYILIYFIISLVSSPSLLPRISLLYVPKPFGGVFIGSMKGII</sequence>
<keyword evidence="1" id="KW-1133">Transmembrane helix</keyword>
<organism evidence="2 3">
    <name type="scientific">Nyssa sinensis</name>
    <dbReference type="NCBI Taxonomy" id="561372"/>
    <lineage>
        <taxon>Eukaryota</taxon>
        <taxon>Viridiplantae</taxon>
        <taxon>Streptophyta</taxon>
        <taxon>Embryophyta</taxon>
        <taxon>Tracheophyta</taxon>
        <taxon>Spermatophyta</taxon>
        <taxon>Magnoliopsida</taxon>
        <taxon>eudicotyledons</taxon>
        <taxon>Gunneridae</taxon>
        <taxon>Pentapetalae</taxon>
        <taxon>asterids</taxon>
        <taxon>Cornales</taxon>
        <taxon>Nyssaceae</taxon>
        <taxon>Nyssa</taxon>
    </lineage>
</organism>
<evidence type="ECO:0000313" key="3">
    <source>
        <dbReference type="Proteomes" id="UP000325577"/>
    </source>
</evidence>
<name>A0A5J5BQR9_9ASTE</name>
<feature type="transmembrane region" description="Helical" evidence="1">
    <location>
        <begin position="30"/>
        <end position="47"/>
    </location>
</feature>
<keyword evidence="1" id="KW-0472">Membrane</keyword>
<keyword evidence="3" id="KW-1185">Reference proteome</keyword>
<evidence type="ECO:0000313" key="2">
    <source>
        <dbReference type="EMBL" id="KAA8543541.1"/>
    </source>
</evidence>